<dbReference type="Proteomes" id="UP000008783">
    <property type="component" value="Unassembled WGS sequence"/>
</dbReference>
<feature type="region of interest" description="Disordered" evidence="1">
    <location>
        <begin position="1"/>
        <end position="56"/>
    </location>
</feature>
<reference key="1">
    <citation type="submission" date="2007-01" db="EMBL/GenBank/DDBJ databases">
        <title>The Genome Sequence of Puccinia graminis f. sp. tritici Strain CRL 75-36-700-3.</title>
        <authorList>
            <consortium name="The Broad Institute Genome Sequencing Platform"/>
            <person name="Birren B."/>
            <person name="Lander E."/>
            <person name="Galagan J."/>
            <person name="Nusbaum C."/>
            <person name="Devon K."/>
            <person name="Cuomo C."/>
            <person name="Jaffe D."/>
            <person name="Butler J."/>
            <person name="Alvarez P."/>
            <person name="Gnerre S."/>
            <person name="Grabherr M."/>
            <person name="Mauceli E."/>
            <person name="Brockman W."/>
            <person name="Young S."/>
            <person name="LaButti K."/>
            <person name="Sykes S."/>
            <person name="DeCaprio D."/>
            <person name="Crawford M."/>
            <person name="Koehrsen M."/>
            <person name="Engels R."/>
            <person name="Montgomery P."/>
            <person name="Pearson M."/>
            <person name="Howarth C."/>
            <person name="Larson L."/>
            <person name="White J."/>
            <person name="Zeng Q."/>
            <person name="Kodira C."/>
            <person name="Yandava C."/>
            <person name="Alvarado L."/>
            <person name="O'Leary S."/>
            <person name="Szabo L."/>
            <person name="Dean R."/>
            <person name="Schein J."/>
        </authorList>
    </citation>
    <scope>NUCLEOTIDE SEQUENCE</scope>
    <source>
        <strain>CRL 75-36-700-3</strain>
    </source>
</reference>
<feature type="compositionally biased region" description="Polar residues" evidence="1">
    <location>
        <begin position="25"/>
        <end position="56"/>
    </location>
</feature>
<dbReference type="STRING" id="418459.E3KJC3"/>
<dbReference type="OrthoDB" id="2504500at2759"/>
<sequence>MPPFEGDGGKKRKRIRKPSTPAGITLSNSFQLERQHTLLSQQPQELSGSHLTTQDRNSTPFQLQQLDQMDMDENQAPQSPDGNSSTDPQVTSLIKYFRSEGYKNKRAIEDQHWEEVYGDMFSWFNKCATKTSDWGNTNLWNHDWKEQCLCDKTRCRLVVLVDLLSRKQEEVVFCEYQPDQTRLIQMGYIGGSPKFPKTAFSIRLLQFHHILWKYSAVAITPFSKAIDEFLDTSSPLILVNQKDSNNENSHSTRKWRRTMTSAIDAYREMLRREALVSEEMLSMGPMDQLAETCLKCFGPSFPGKEPEEPDYIVCTDGNFQHRRHLAASIEPSNIKTPHLFIEPDEVKHMQTMMQNQLNSNEASSNDPCSEQHTAANDVRAASTWAACDDTGIFGMACRHDQLLRMMNIVQSGEKAYYPMTMIKHILSKTNVDGNETKRIGFLYDIGCHIEKGIMKRNQFSVERSANQLMFGTMDLGLLVAFDQSTPILNQKSPPGCFGS</sequence>
<evidence type="ECO:0000259" key="2">
    <source>
        <dbReference type="Pfam" id="PF18802"/>
    </source>
</evidence>
<dbReference type="RefSeq" id="XP_003328817.2">
    <property type="nucleotide sequence ID" value="XM_003328769.2"/>
</dbReference>
<dbReference type="KEGG" id="pgr:PGTG_10118"/>
<feature type="domain" description="CxC1-like cysteine cluster associated with KDZ transposases" evidence="2">
    <location>
        <begin position="133"/>
        <end position="234"/>
    </location>
</feature>
<evidence type="ECO:0000256" key="1">
    <source>
        <dbReference type="SAM" id="MobiDB-lite"/>
    </source>
</evidence>
<protein>
    <recommendedName>
        <fullName evidence="2">CxC1-like cysteine cluster associated with KDZ transposases domain-containing protein</fullName>
    </recommendedName>
</protein>
<dbReference type="Pfam" id="PF18758">
    <property type="entry name" value="KDZ"/>
    <property type="match status" value="1"/>
</dbReference>
<dbReference type="GeneID" id="10545826"/>
<proteinExistence type="predicted"/>
<dbReference type="AlphaFoldDB" id="E3KJC3"/>
<dbReference type="InterPro" id="IPR041320">
    <property type="entry name" value="CxC1"/>
</dbReference>
<dbReference type="PANTHER" id="PTHR33096">
    <property type="entry name" value="CXC2 DOMAIN-CONTAINING PROTEIN"/>
    <property type="match status" value="1"/>
</dbReference>
<dbReference type="HOGENOM" id="CLU_011407_0_1_1"/>
<dbReference type="VEuPathDB" id="FungiDB:PGTG_10118"/>
<evidence type="ECO:0000313" key="3">
    <source>
        <dbReference type="EMBL" id="EFP84398.2"/>
    </source>
</evidence>
<organism evidence="3 4">
    <name type="scientific">Puccinia graminis f. sp. tritici (strain CRL 75-36-700-3 / race SCCL)</name>
    <name type="common">Black stem rust fungus</name>
    <dbReference type="NCBI Taxonomy" id="418459"/>
    <lineage>
        <taxon>Eukaryota</taxon>
        <taxon>Fungi</taxon>
        <taxon>Dikarya</taxon>
        <taxon>Basidiomycota</taxon>
        <taxon>Pucciniomycotina</taxon>
        <taxon>Pucciniomycetes</taxon>
        <taxon>Pucciniales</taxon>
        <taxon>Pucciniaceae</taxon>
        <taxon>Puccinia</taxon>
    </lineage>
</organism>
<name>E3KJC3_PUCGT</name>
<gene>
    <name evidence="3" type="ORF">PGTG_10118</name>
</gene>
<dbReference type="InterPro" id="IPR040521">
    <property type="entry name" value="KDZ"/>
</dbReference>
<dbReference type="Pfam" id="PF18802">
    <property type="entry name" value="CxC1"/>
    <property type="match status" value="1"/>
</dbReference>
<dbReference type="InParanoid" id="E3KJC3"/>
<reference evidence="4" key="2">
    <citation type="journal article" date="2011" name="Proc. Natl. Acad. Sci. U.S.A.">
        <title>Obligate biotrophy features unraveled by the genomic analysis of rust fungi.</title>
        <authorList>
            <person name="Duplessis S."/>
            <person name="Cuomo C.A."/>
            <person name="Lin Y.-C."/>
            <person name="Aerts A."/>
            <person name="Tisserant E."/>
            <person name="Veneault-Fourrey C."/>
            <person name="Joly D.L."/>
            <person name="Hacquard S."/>
            <person name="Amselem J."/>
            <person name="Cantarel B.L."/>
            <person name="Chiu R."/>
            <person name="Coutinho P.M."/>
            <person name="Feau N."/>
            <person name="Field M."/>
            <person name="Frey P."/>
            <person name="Gelhaye E."/>
            <person name="Goldberg J."/>
            <person name="Grabherr M.G."/>
            <person name="Kodira C.D."/>
            <person name="Kohler A."/>
            <person name="Kuees U."/>
            <person name="Lindquist E.A."/>
            <person name="Lucas S.M."/>
            <person name="Mago R."/>
            <person name="Mauceli E."/>
            <person name="Morin E."/>
            <person name="Murat C."/>
            <person name="Pangilinan J.L."/>
            <person name="Park R."/>
            <person name="Pearson M."/>
            <person name="Quesneville H."/>
            <person name="Rouhier N."/>
            <person name="Sakthikumar S."/>
            <person name="Salamov A.A."/>
            <person name="Schmutz J."/>
            <person name="Selles B."/>
            <person name="Shapiro H."/>
            <person name="Tanguay P."/>
            <person name="Tuskan G.A."/>
            <person name="Henrissat B."/>
            <person name="Van de Peer Y."/>
            <person name="Rouze P."/>
            <person name="Ellis J.G."/>
            <person name="Dodds P.N."/>
            <person name="Schein J.E."/>
            <person name="Zhong S."/>
            <person name="Hamelin R.C."/>
            <person name="Grigoriev I.V."/>
            <person name="Szabo L.J."/>
            <person name="Martin F."/>
        </authorList>
    </citation>
    <scope>NUCLEOTIDE SEQUENCE [LARGE SCALE GENOMIC DNA]</scope>
    <source>
        <strain evidence="4">CRL 75-36-700-3 / race SCCL</strain>
    </source>
</reference>
<accession>E3KJC3</accession>
<dbReference type="PANTHER" id="PTHR33096:SF1">
    <property type="entry name" value="CXC1-LIKE CYSTEINE CLUSTER ASSOCIATED WITH KDZ TRANSPOSASES DOMAIN-CONTAINING PROTEIN"/>
    <property type="match status" value="1"/>
</dbReference>
<evidence type="ECO:0000313" key="4">
    <source>
        <dbReference type="Proteomes" id="UP000008783"/>
    </source>
</evidence>
<keyword evidence="4" id="KW-1185">Reference proteome</keyword>
<dbReference type="EMBL" id="DS178290">
    <property type="protein sequence ID" value="EFP84398.2"/>
    <property type="molecule type" value="Genomic_DNA"/>
</dbReference>